<evidence type="ECO:0000259" key="2">
    <source>
        <dbReference type="PROSITE" id="PS51746"/>
    </source>
</evidence>
<reference evidence="3 4" key="1">
    <citation type="journal article" date="2019" name="Genome Biol. Evol.">
        <title>Insights into the evolution of the New World diploid cottons (Gossypium, subgenus Houzingenia) based on genome sequencing.</title>
        <authorList>
            <person name="Grover C.E."/>
            <person name="Arick M.A. 2nd"/>
            <person name="Thrash A."/>
            <person name="Conover J.L."/>
            <person name="Sanders W.S."/>
            <person name="Peterson D.G."/>
            <person name="Frelichowski J.E."/>
            <person name="Scheffler J.A."/>
            <person name="Scheffler B.E."/>
            <person name="Wendel J.F."/>
        </authorList>
    </citation>
    <scope>NUCLEOTIDE SEQUENCE [LARGE SCALE GENOMIC DNA]</scope>
    <source>
        <strain evidence="3">185</strain>
        <tissue evidence="3">Leaf</tissue>
    </source>
</reference>
<comment type="caution">
    <text evidence="3">The sequence shown here is derived from an EMBL/GenBank/DDBJ whole genome shotgun (WGS) entry which is preliminary data.</text>
</comment>
<dbReference type="EMBL" id="JABFAA010000006">
    <property type="protein sequence ID" value="MBA0684559.1"/>
    <property type="molecule type" value="Genomic_DNA"/>
</dbReference>
<dbReference type="PANTHER" id="PTHR47992">
    <property type="entry name" value="PROTEIN PHOSPHATASE"/>
    <property type="match status" value="1"/>
</dbReference>
<evidence type="ECO:0000313" key="4">
    <source>
        <dbReference type="Proteomes" id="UP000593577"/>
    </source>
</evidence>
<accession>A0A7J8XCN3</accession>
<feature type="non-terminal residue" evidence="3">
    <location>
        <position position="1"/>
    </location>
</feature>
<protein>
    <recommendedName>
        <fullName evidence="2">PPM-type phosphatase domain-containing protein</fullName>
    </recommendedName>
</protein>
<keyword evidence="4" id="KW-1185">Reference proteome</keyword>
<evidence type="ECO:0000313" key="3">
    <source>
        <dbReference type="EMBL" id="MBA0684559.1"/>
    </source>
</evidence>
<organism evidence="3 4">
    <name type="scientific">Gossypium aridum</name>
    <name type="common">American cotton</name>
    <name type="synonym">Erioxylum aridum</name>
    <dbReference type="NCBI Taxonomy" id="34290"/>
    <lineage>
        <taxon>Eukaryota</taxon>
        <taxon>Viridiplantae</taxon>
        <taxon>Streptophyta</taxon>
        <taxon>Embryophyta</taxon>
        <taxon>Tracheophyta</taxon>
        <taxon>Spermatophyta</taxon>
        <taxon>Magnoliopsida</taxon>
        <taxon>eudicotyledons</taxon>
        <taxon>Gunneridae</taxon>
        <taxon>Pentapetalae</taxon>
        <taxon>rosids</taxon>
        <taxon>malvids</taxon>
        <taxon>Malvales</taxon>
        <taxon>Malvaceae</taxon>
        <taxon>Malvoideae</taxon>
        <taxon>Gossypium</taxon>
    </lineage>
</organism>
<sequence length="185" mass="20213">MGACCTTHIKYQGRNHAEDDLAKKEGKGHQQDLTTPGHNGAIVRLQGSSSFISMYTRKGKKGINQDAMTVWENFMGEKKSFFCGVFDGHGPLGHKVSRHVRDTLPFKLSSTIKTSQPNGCTENDAAASAGQSYGKNDSNGVNKDRFSSWEARLIRAFKESDEELNSGLSFNSYNSGSTAVTIVKQ</sequence>
<gene>
    <name evidence="3" type="ORF">Goari_026141</name>
</gene>
<dbReference type="AlphaFoldDB" id="A0A7J8XCN3"/>
<dbReference type="InterPro" id="IPR036457">
    <property type="entry name" value="PPM-type-like_dom_sf"/>
</dbReference>
<dbReference type="Gene3D" id="3.60.40.10">
    <property type="entry name" value="PPM-type phosphatase domain"/>
    <property type="match status" value="1"/>
</dbReference>
<evidence type="ECO:0000256" key="1">
    <source>
        <dbReference type="SAM" id="MobiDB-lite"/>
    </source>
</evidence>
<feature type="domain" description="PPM-type phosphatase" evidence="2">
    <location>
        <begin position="51"/>
        <end position="185"/>
    </location>
</feature>
<dbReference type="GO" id="GO:0004722">
    <property type="term" value="F:protein serine/threonine phosphatase activity"/>
    <property type="evidence" value="ECO:0007669"/>
    <property type="project" value="InterPro"/>
</dbReference>
<name>A0A7J8XCN3_GOSAI</name>
<dbReference type="PROSITE" id="PS51746">
    <property type="entry name" value="PPM_2"/>
    <property type="match status" value="1"/>
</dbReference>
<feature type="region of interest" description="Disordered" evidence="1">
    <location>
        <begin position="114"/>
        <end position="137"/>
    </location>
</feature>
<dbReference type="InterPro" id="IPR015655">
    <property type="entry name" value="PP2C"/>
</dbReference>
<dbReference type="SUPFAM" id="SSF81606">
    <property type="entry name" value="PP2C-like"/>
    <property type="match status" value="1"/>
</dbReference>
<dbReference type="Proteomes" id="UP000593577">
    <property type="component" value="Unassembled WGS sequence"/>
</dbReference>
<dbReference type="InterPro" id="IPR001932">
    <property type="entry name" value="PPM-type_phosphatase-like_dom"/>
</dbReference>
<proteinExistence type="predicted"/>